<feature type="region of interest" description="Disordered" evidence="1">
    <location>
        <begin position="1"/>
        <end position="22"/>
    </location>
</feature>
<proteinExistence type="predicted"/>
<accession>A0A6A6EDK0</accession>
<evidence type="ECO:0000313" key="2">
    <source>
        <dbReference type="EMBL" id="KAF2188619.1"/>
    </source>
</evidence>
<dbReference type="OrthoDB" id="3558752at2759"/>
<keyword evidence="3" id="KW-1185">Reference proteome</keyword>
<feature type="compositionally biased region" description="Basic and acidic residues" evidence="1">
    <location>
        <begin position="1"/>
        <end position="10"/>
    </location>
</feature>
<gene>
    <name evidence="2" type="ORF">K469DRAFT_83938</name>
</gene>
<dbReference type="EMBL" id="ML994623">
    <property type="protein sequence ID" value="KAF2188619.1"/>
    <property type="molecule type" value="Genomic_DNA"/>
</dbReference>
<evidence type="ECO:0000313" key="3">
    <source>
        <dbReference type="Proteomes" id="UP000800200"/>
    </source>
</evidence>
<evidence type="ECO:0008006" key="4">
    <source>
        <dbReference type="Google" id="ProtNLM"/>
    </source>
</evidence>
<evidence type="ECO:0000256" key="1">
    <source>
        <dbReference type="SAM" id="MobiDB-lite"/>
    </source>
</evidence>
<sequence length="341" mass="38320">MNSSARELKSSSHPSCPVPEIQSSGYRRRKMEAAAIFSLAVNVFQLIDFSQRLISKSTELYRSNQGALAENIDVETATKHLLVINKKIEDAANAAGNHIPRLCISCTCVANDLLQALDDVKVKEGQKKWKSVRKALLYVRSKREIEGLEKRLSMLREELILHLMFQLRYLCMSALVYAAEYFGYREQTDQQSGAFQDLDSATRDILDVLASRDQVFQMNHDREIALIRGLHDGTLRSLKEVQRELAGQAAINSESQSALIMAGNSMTSSISALLTNGILKNLEKLVGLAIILVSIQEIYQAIMEMKPAVASIDQRWTFFQVPCKLEDARWGVFIQCHLNIV</sequence>
<dbReference type="AlphaFoldDB" id="A0A6A6EDK0"/>
<dbReference type="Proteomes" id="UP000800200">
    <property type="component" value="Unassembled WGS sequence"/>
</dbReference>
<name>A0A6A6EDK0_9PEZI</name>
<protein>
    <recommendedName>
        <fullName evidence="4">Fungal N-terminal domain-containing protein</fullName>
    </recommendedName>
</protein>
<organism evidence="2 3">
    <name type="scientific">Zopfia rhizophila CBS 207.26</name>
    <dbReference type="NCBI Taxonomy" id="1314779"/>
    <lineage>
        <taxon>Eukaryota</taxon>
        <taxon>Fungi</taxon>
        <taxon>Dikarya</taxon>
        <taxon>Ascomycota</taxon>
        <taxon>Pezizomycotina</taxon>
        <taxon>Dothideomycetes</taxon>
        <taxon>Dothideomycetes incertae sedis</taxon>
        <taxon>Zopfiaceae</taxon>
        <taxon>Zopfia</taxon>
    </lineage>
</organism>
<reference evidence="2" key="1">
    <citation type="journal article" date="2020" name="Stud. Mycol.">
        <title>101 Dothideomycetes genomes: a test case for predicting lifestyles and emergence of pathogens.</title>
        <authorList>
            <person name="Haridas S."/>
            <person name="Albert R."/>
            <person name="Binder M."/>
            <person name="Bloem J."/>
            <person name="Labutti K."/>
            <person name="Salamov A."/>
            <person name="Andreopoulos B."/>
            <person name="Baker S."/>
            <person name="Barry K."/>
            <person name="Bills G."/>
            <person name="Bluhm B."/>
            <person name="Cannon C."/>
            <person name="Castanera R."/>
            <person name="Culley D."/>
            <person name="Daum C."/>
            <person name="Ezra D."/>
            <person name="Gonzalez J."/>
            <person name="Henrissat B."/>
            <person name="Kuo A."/>
            <person name="Liang C."/>
            <person name="Lipzen A."/>
            <person name="Lutzoni F."/>
            <person name="Magnuson J."/>
            <person name="Mondo S."/>
            <person name="Nolan M."/>
            <person name="Ohm R."/>
            <person name="Pangilinan J."/>
            <person name="Park H.-J."/>
            <person name="Ramirez L."/>
            <person name="Alfaro M."/>
            <person name="Sun H."/>
            <person name="Tritt A."/>
            <person name="Yoshinaga Y."/>
            <person name="Zwiers L.-H."/>
            <person name="Turgeon B."/>
            <person name="Goodwin S."/>
            <person name="Spatafora J."/>
            <person name="Crous P."/>
            <person name="Grigoriev I."/>
        </authorList>
    </citation>
    <scope>NUCLEOTIDE SEQUENCE</scope>
    <source>
        <strain evidence="2">CBS 207.26</strain>
    </source>
</reference>